<sequence>MNLTGSAIVVRKLTITMDSKTTICPISIHIQWSLFFYKASKKSRRKKTLKGRVKASNSQEYFHFDIFTAFQKIKA</sequence>
<reference evidence="2 3" key="1">
    <citation type="submission" date="2017-10" db="EMBL/GenBank/DDBJ databases">
        <title>Novel microbial diversity and functional potential in the marine mammal oral microbiome.</title>
        <authorList>
            <person name="Dudek N.K."/>
            <person name="Sun C.L."/>
            <person name="Burstein D."/>
            <person name="Kantor R.S."/>
            <person name="Aliaga Goltsman D.S."/>
            <person name="Bik E.M."/>
            <person name="Thomas B.C."/>
            <person name="Banfield J.F."/>
            <person name="Relman D.A."/>
        </authorList>
    </citation>
    <scope>NUCLEOTIDE SEQUENCE [LARGE SCALE GENOMIC DNA]</scope>
    <source>
        <strain evidence="2">DOLZORAL124_49_17</strain>
    </source>
</reference>
<name>A0A2G6E3D9_9BACT</name>
<proteinExistence type="predicted"/>
<protein>
    <submittedName>
        <fullName evidence="2">Uncharacterized protein</fullName>
    </submittedName>
</protein>
<keyword evidence="1" id="KW-1133">Transmembrane helix</keyword>
<comment type="caution">
    <text evidence="2">The sequence shown here is derived from an EMBL/GenBank/DDBJ whole genome shotgun (WGS) entry which is preliminary data.</text>
</comment>
<dbReference type="EMBL" id="PDPS01000032">
    <property type="protein sequence ID" value="PID56605.1"/>
    <property type="molecule type" value="Genomic_DNA"/>
</dbReference>
<feature type="transmembrane region" description="Helical" evidence="1">
    <location>
        <begin position="20"/>
        <end position="37"/>
    </location>
</feature>
<evidence type="ECO:0000256" key="1">
    <source>
        <dbReference type="SAM" id="Phobius"/>
    </source>
</evidence>
<dbReference type="Proteomes" id="UP000229740">
    <property type="component" value="Unassembled WGS sequence"/>
</dbReference>
<keyword evidence="1" id="KW-0472">Membrane</keyword>
<keyword evidence="1" id="KW-0812">Transmembrane</keyword>
<organism evidence="2 3">
    <name type="scientific">candidate division KSB3 bacterium</name>
    <dbReference type="NCBI Taxonomy" id="2044937"/>
    <lineage>
        <taxon>Bacteria</taxon>
        <taxon>candidate division KSB3</taxon>
    </lineage>
</organism>
<evidence type="ECO:0000313" key="3">
    <source>
        <dbReference type="Proteomes" id="UP000229740"/>
    </source>
</evidence>
<accession>A0A2G6E3D9</accession>
<dbReference type="AlphaFoldDB" id="A0A2G6E3D9"/>
<gene>
    <name evidence="2" type="ORF">CSB45_10240</name>
</gene>
<evidence type="ECO:0000313" key="2">
    <source>
        <dbReference type="EMBL" id="PID56605.1"/>
    </source>
</evidence>